<dbReference type="InterPro" id="IPR019414">
    <property type="entry name" value="Rtp1_C2"/>
</dbReference>
<proteinExistence type="inferred from homology"/>
<accession>A0A9P7Z4P0</accession>
<reference evidence="5" key="1">
    <citation type="journal article" date="2021" name="IMA Fungus">
        <title>Genomic characterization of three marine fungi, including Emericellopsis atlantica sp. nov. with signatures of a generalist lifestyle and marine biomass degradation.</title>
        <authorList>
            <person name="Hagestad O.C."/>
            <person name="Hou L."/>
            <person name="Andersen J.H."/>
            <person name="Hansen E.H."/>
            <person name="Altermark B."/>
            <person name="Li C."/>
            <person name="Kuhnert E."/>
            <person name="Cox R.J."/>
            <person name="Crous P.W."/>
            <person name="Spatafora J.W."/>
            <person name="Lail K."/>
            <person name="Amirebrahimi M."/>
            <person name="Lipzen A."/>
            <person name="Pangilinan J."/>
            <person name="Andreopoulos W."/>
            <person name="Hayes R.D."/>
            <person name="Ng V."/>
            <person name="Grigoriev I.V."/>
            <person name="Jackson S.A."/>
            <person name="Sutton T.D.S."/>
            <person name="Dobson A.D.W."/>
            <person name="Rama T."/>
        </authorList>
    </citation>
    <scope>NUCLEOTIDE SEQUENCE</scope>
    <source>
        <strain evidence="5">TRa3180A</strain>
    </source>
</reference>
<evidence type="ECO:0000313" key="5">
    <source>
        <dbReference type="EMBL" id="KAG9245275.1"/>
    </source>
</evidence>
<dbReference type="PANTHER" id="PTHR20959">
    <property type="entry name" value="TRANSPORT AND GOLGI ORGANIZATION PROTEIN 6 FAMILY MEMBER"/>
    <property type="match status" value="1"/>
</dbReference>
<evidence type="ECO:0000256" key="1">
    <source>
        <dbReference type="ARBA" id="ARBA00005724"/>
    </source>
</evidence>
<evidence type="ECO:0000259" key="3">
    <source>
        <dbReference type="Pfam" id="PF10304"/>
    </source>
</evidence>
<dbReference type="Pfam" id="PF10363">
    <property type="entry name" value="RTP1_C1"/>
    <property type="match status" value="1"/>
</dbReference>
<dbReference type="OrthoDB" id="39591at2759"/>
<sequence>MSQGVPSKKPPVVDELLQYGKLAFDPKFSEEERAPNRQKFNAIIESTGNLTLMPALNLLVQPGRTEGWLRAPLISALAKLPLRQRGVQDTIEFVLSVHPSSAGYNTVASAGRGSGMTHEALNASSKLLSTPPTGVSPEVWFSGIAPQLFSLLQGEGEPEMDRAAAFIIGFGILGRKAYGAPGTTIIRSAPGWNALVKPILSSIDPSPAEGSKGLDGPIKLRIGPRILTTSATLARSLRQLSSLVTIHPHPSLTKRLLSPLLLPLWSMSSWPPEVESTDEIRRLATNLLKTLLHLSSTKPTGQHNGHSPISSDLNTIFENLLFRGRELGRGKAWKYVKSVDGSIEIREFSEEEARSYSETDLLAIDAAAESLANLIKDVPEMHADVSPLFMRLCKEWLATSQADSKPSITIHERPKNPRMDMERSLTEAKVMQKLMSTIPEKLVDNSSQVLELVSKILLDFEHGGEDQEDVSAIALSLLNLVLSSPNFCETPETEPVMKGLEQPLSLIAKRPNLESATTAQNLLMLMKFRKDIEELEAAPTVITDQLIEDRKSYGLALQYLTSAESPPPVRVHGLETLGVLIRSRSSVVDIPAIVVLLSSLLQDGEEYIYLRVIKSFIELSQRHPQAAMKDLIERYVDMNEDSELDRRLRFGEALLQVIEHSAAAFSGDVARTVTEGLLSVAGRRGYRPKTEKEKEKKNKLKRKKDQEAEDAWDGEVPQLGEDLTPENEIISQIISGWESKRGIEDVRIRASALSILGFAIEANVAGVGSHLISTAVDLSIHILTLEAEIEKGILRRSAILMIMSFVRALDTARSEGKKLAFGLTGKSLEDVRRILKYVEEADNDGLVQQHARDVIEGLQMWQMNSLLPIQVGQTEIEQLAGLLVNPLRRDDASIGGRPRIEEIE</sequence>
<evidence type="ECO:0000313" key="6">
    <source>
        <dbReference type="Proteomes" id="UP000887226"/>
    </source>
</evidence>
<dbReference type="SUPFAM" id="SSF48371">
    <property type="entry name" value="ARM repeat"/>
    <property type="match status" value="1"/>
</dbReference>
<gene>
    <name evidence="5" type="ORF">BJ878DRAFT_419552</name>
</gene>
<dbReference type="InterPro" id="IPR019451">
    <property type="entry name" value="Rtp1_C1"/>
</dbReference>
<organism evidence="5 6">
    <name type="scientific">Calycina marina</name>
    <dbReference type="NCBI Taxonomy" id="1763456"/>
    <lineage>
        <taxon>Eukaryota</taxon>
        <taxon>Fungi</taxon>
        <taxon>Dikarya</taxon>
        <taxon>Ascomycota</taxon>
        <taxon>Pezizomycotina</taxon>
        <taxon>Leotiomycetes</taxon>
        <taxon>Helotiales</taxon>
        <taxon>Pezizellaceae</taxon>
        <taxon>Calycina</taxon>
    </lineage>
</organism>
<evidence type="ECO:0008006" key="7">
    <source>
        <dbReference type="Google" id="ProtNLM"/>
    </source>
</evidence>
<comment type="caution">
    <text evidence="5">The sequence shown here is derived from an EMBL/GenBank/DDBJ whole genome shotgun (WGS) entry which is preliminary data.</text>
</comment>
<feature type="region of interest" description="Disordered" evidence="2">
    <location>
        <begin position="684"/>
        <end position="718"/>
    </location>
</feature>
<dbReference type="Proteomes" id="UP000887226">
    <property type="component" value="Unassembled WGS sequence"/>
</dbReference>
<dbReference type="InterPro" id="IPR039600">
    <property type="entry name" value="TANGO6/Rtp1"/>
</dbReference>
<evidence type="ECO:0000259" key="4">
    <source>
        <dbReference type="Pfam" id="PF10363"/>
    </source>
</evidence>
<dbReference type="AlphaFoldDB" id="A0A9P7Z4P0"/>
<evidence type="ECO:0000256" key="2">
    <source>
        <dbReference type="SAM" id="MobiDB-lite"/>
    </source>
</evidence>
<dbReference type="PANTHER" id="PTHR20959:SF1">
    <property type="entry name" value="TRANSPORT AND GOLGI ORGANIZATION PROTEIN 6 HOMOLOG"/>
    <property type="match status" value="1"/>
</dbReference>
<dbReference type="EMBL" id="MU253856">
    <property type="protein sequence ID" value="KAG9245275.1"/>
    <property type="molecule type" value="Genomic_DNA"/>
</dbReference>
<name>A0A9P7Z4P0_9HELO</name>
<dbReference type="InterPro" id="IPR016024">
    <property type="entry name" value="ARM-type_fold"/>
</dbReference>
<feature type="domain" description="RNA polymerase II assembly factor Rtp1 C-terminal" evidence="4">
    <location>
        <begin position="564"/>
        <end position="661"/>
    </location>
</feature>
<keyword evidence="6" id="KW-1185">Reference proteome</keyword>
<feature type="domain" description="RNA polymerase II assembly factor Rtp1 C-terminal" evidence="3">
    <location>
        <begin position="827"/>
        <end position="858"/>
    </location>
</feature>
<comment type="similarity">
    <text evidence="1">Belongs to the Tango6 family.</text>
</comment>
<protein>
    <recommendedName>
        <fullName evidence="7">RNA polymerase II assembly factor Rtp1 C-terminal domain-containing protein</fullName>
    </recommendedName>
</protein>
<dbReference type="Pfam" id="PF10304">
    <property type="entry name" value="RTP1_C2"/>
    <property type="match status" value="1"/>
</dbReference>
<dbReference type="GO" id="GO:0009306">
    <property type="term" value="P:protein secretion"/>
    <property type="evidence" value="ECO:0007669"/>
    <property type="project" value="TreeGrafter"/>
</dbReference>